<dbReference type="Gene3D" id="3.30.160.60">
    <property type="entry name" value="Classic Zinc Finger"/>
    <property type="match status" value="3"/>
</dbReference>
<comment type="subcellular location">
    <subcellularLocation>
        <location evidence="1">Nucleus</location>
    </subcellularLocation>
</comment>
<dbReference type="SUPFAM" id="SSF57667">
    <property type="entry name" value="beta-beta-alpha zinc fingers"/>
    <property type="match status" value="2"/>
</dbReference>
<reference evidence="13" key="1">
    <citation type="submission" date="2020-03" db="EMBL/GenBank/DDBJ databases">
        <title>Evolution of repeat sequences and sex chromosomes of tilapia species revealed by chromosome-level genomes.</title>
        <authorList>
            <person name="Xu L."/>
            <person name="Tao W."/>
            <person name="Wang D."/>
            <person name="Zhou Q."/>
        </authorList>
    </citation>
    <scope>NUCLEOTIDE SEQUENCE [LARGE SCALE GENOMIC DNA]</scope>
    <source>
        <strain evidence="13">Israel</strain>
    </source>
</reference>
<dbReference type="PROSITE" id="PS00028">
    <property type="entry name" value="ZINC_FINGER_C2H2_1"/>
    <property type="match status" value="2"/>
</dbReference>
<evidence type="ECO:0000256" key="6">
    <source>
        <dbReference type="ARBA" id="ARBA00023015"/>
    </source>
</evidence>
<dbReference type="PANTHER" id="PTHR16515:SF66">
    <property type="entry name" value="C2H2-TYPE DOMAIN-CONTAINING PROTEIN"/>
    <property type="match status" value="1"/>
</dbReference>
<dbReference type="FunFam" id="3.30.160.60:FF:000671">
    <property type="entry name" value="Zinc finger protein 26"/>
    <property type="match status" value="1"/>
</dbReference>
<keyword evidence="2" id="KW-0479">Metal-binding</keyword>
<dbReference type="SMART" id="SM00355">
    <property type="entry name" value="ZnF_C2H2"/>
    <property type="match status" value="3"/>
</dbReference>
<evidence type="ECO:0000256" key="2">
    <source>
        <dbReference type="ARBA" id="ARBA00022723"/>
    </source>
</evidence>
<feature type="domain" description="C2H2-type" evidence="11">
    <location>
        <begin position="371"/>
        <end position="398"/>
    </location>
</feature>
<feature type="compositionally biased region" description="Polar residues" evidence="10">
    <location>
        <begin position="190"/>
        <end position="240"/>
    </location>
</feature>
<dbReference type="GO" id="GO:0005634">
    <property type="term" value="C:nucleus"/>
    <property type="evidence" value="ECO:0007669"/>
    <property type="project" value="UniProtKB-SubCell"/>
</dbReference>
<dbReference type="GO" id="GO:0010468">
    <property type="term" value="P:regulation of gene expression"/>
    <property type="evidence" value="ECO:0007669"/>
    <property type="project" value="TreeGrafter"/>
</dbReference>
<evidence type="ECO:0000256" key="3">
    <source>
        <dbReference type="ARBA" id="ARBA00022737"/>
    </source>
</evidence>
<reference evidence="12" key="2">
    <citation type="submission" date="2025-08" db="UniProtKB">
        <authorList>
            <consortium name="Ensembl"/>
        </authorList>
    </citation>
    <scope>IDENTIFICATION</scope>
</reference>
<dbReference type="PANTHER" id="PTHR16515">
    <property type="entry name" value="PR DOMAIN ZINC FINGER PROTEIN"/>
    <property type="match status" value="1"/>
</dbReference>
<evidence type="ECO:0000256" key="9">
    <source>
        <dbReference type="PROSITE-ProRule" id="PRU00042"/>
    </source>
</evidence>
<dbReference type="Ensembl" id="ENSOABT00000062933.1">
    <property type="protein sequence ID" value="ENSOABP00000064011.1"/>
    <property type="gene ID" value="ENSOABG00000039239.1"/>
</dbReference>
<dbReference type="PROSITE" id="PS50157">
    <property type="entry name" value="ZINC_FINGER_C2H2_2"/>
    <property type="match status" value="3"/>
</dbReference>
<evidence type="ECO:0000256" key="10">
    <source>
        <dbReference type="SAM" id="MobiDB-lite"/>
    </source>
</evidence>
<feature type="domain" description="C2H2-type" evidence="11">
    <location>
        <begin position="343"/>
        <end position="370"/>
    </location>
</feature>
<accession>A0AAZ1X7N3</accession>
<evidence type="ECO:0000313" key="12">
    <source>
        <dbReference type="Ensembl" id="ENSOABP00000064011.1"/>
    </source>
</evidence>
<evidence type="ECO:0000256" key="8">
    <source>
        <dbReference type="ARBA" id="ARBA00023242"/>
    </source>
</evidence>
<dbReference type="GO" id="GO:0008270">
    <property type="term" value="F:zinc ion binding"/>
    <property type="evidence" value="ECO:0007669"/>
    <property type="project" value="UniProtKB-KW"/>
</dbReference>
<dbReference type="Pfam" id="PF00096">
    <property type="entry name" value="zf-C2H2"/>
    <property type="match status" value="2"/>
</dbReference>
<dbReference type="Proteomes" id="UP000472276">
    <property type="component" value="Unassembled WGS sequence"/>
</dbReference>
<dbReference type="InterPro" id="IPR050331">
    <property type="entry name" value="Zinc_finger"/>
</dbReference>
<evidence type="ECO:0000313" key="13">
    <source>
        <dbReference type="Proteomes" id="UP000472276"/>
    </source>
</evidence>
<protein>
    <recommendedName>
        <fullName evidence="11">C2H2-type domain-containing protein</fullName>
    </recommendedName>
</protein>
<keyword evidence="3" id="KW-0677">Repeat</keyword>
<feature type="compositionally biased region" description="Polar residues" evidence="10">
    <location>
        <begin position="275"/>
        <end position="295"/>
    </location>
</feature>
<feature type="compositionally biased region" description="Polar residues" evidence="10">
    <location>
        <begin position="112"/>
        <end position="129"/>
    </location>
</feature>
<proteinExistence type="predicted"/>
<dbReference type="FunFam" id="3.30.160.60:FF:002343">
    <property type="entry name" value="Zinc finger protein 33A"/>
    <property type="match status" value="1"/>
</dbReference>
<feature type="compositionally biased region" description="Basic and acidic residues" evidence="10">
    <location>
        <begin position="166"/>
        <end position="181"/>
    </location>
</feature>
<feature type="region of interest" description="Disordered" evidence="10">
    <location>
        <begin position="110"/>
        <end position="129"/>
    </location>
</feature>
<dbReference type="InterPro" id="IPR013087">
    <property type="entry name" value="Znf_C2H2_type"/>
</dbReference>
<name>A0AAZ1X7N3_OREAU</name>
<sequence length="432" mass="46079">MKPHRCPPISHPTCRTLGGASQSCPSDTLLHPLHPACTSLWMVPEHTSTSPGSPPPAPSSANITVHRDSCLTSSACPSALQIPDVAAPQMTPAESEDSSIVAVQLREPDTNMPANPTEQQQRCSNNPTSSDYSLFELETFFTRWAPDSDPVSAPGGPSCAFIPNKSTEHDQDRVVIIDTRRQPWQVLEPPQTSMSSALKPSGGQSFSSAGRPSASQGSSVPTSLRMQDPGSSQPSWRRTSAQAQVLQQQLQNGNTYSQQESTIPPSQITPSSSTGAVSKTGGVTSKTKAAGAPQSSLSLRGAIAPLASTEVAIAPQHRTTLLTNLNKNRAVCTLPTERRRKSYVCGACGKAFSGLSNLEVHKRVHTGEKPFRCDTCGKHFSEAGNLKKHQRVHTGEKPFSCNQCGKRFAWICNLRTHQQSATGCGAQARGGL</sequence>
<keyword evidence="7" id="KW-0804">Transcription</keyword>
<keyword evidence="5" id="KW-0862">Zinc</keyword>
<feature type="compositionally biased region" description="Low complexity" evidence="10">
    <location>
        <begin position="241"/>
        <end position="251"/>
    </location>
</feature>
<keyword evidence="6" id="KW-0805">Transcription regulation</keyword>
<gene>
    <name evidence="12" type="primary">RFWD3</name>
</gene>
<organism evidence="12 13">
    <name type="scientific">Oreochromis aureus</name>
    <name type="common">Israeli tilapia</name>
    <name type="synonym">Chromis aureus</name>
    <dbReference type="NCBI Taxonomy" id="47969"/>
    <lineage>
        <taxon>Eukaryota</taxon>
        <taxon>Metazoa</taxon>
        <taxon>Chordata</taxon>
        <taxon>Craniata</taxon>
        <taxon>Vertebrata</taxon>
        <taxon>Euteleostomi</taxon>
        <taxon>Actinopterygii</taxon>
        <taxon>Neopterygii</taxon>
        <taxon>Teleostei</taxon>
        <taxon>Neoteleostei</taxon>
        <taxon>Acanthomorphata</taxon>
        <taxon>Ovalentaria</taxon>
        <taxon>Cichlomorphae</taxon>
        <taxon>Cichliformes</taxon>
        <taxon>Cichlidae</taxon>
        <taxon>African cichlids</taxon>
        <taxon>Pseudocrenilabrinae</taxon>
        <taxon>Oreochromini</taxon>
        <taxon>Oreochromis</taxon>
    </lineage>
</organism>
<evidence type="ECO:0000256" key="4">
    <source>
        <dbReference type="ARBA" id="ARBA00022771"/>
    </source>
</evidence>
<keyword evidence="8" id="KW-0539">Nucleus</keyword>
<keyword evidence="4 9" id="KW-0863">Zinc-finger</keyword>
<feature type="compositionally biased region" description="Low complexity" evidence="10">
    <location>
        <begin position="261"/>
        <end position="274"/>
    </location>
</feature>
<reference evidence="12" key="3">
    <citation type="submission" date="2025-09" db="UniProtKB">
        <authorList>
            <consortium name="Ensembl"/>
        </authorList>
    </citation>
    <scope>IDENTIFICATION</scope>
</reference>
<dbReference type="AlphaFoldDB" id="A0AAZ1X7N3"/>
<evidence type="ECO:0000256" key="5">
    <source>
        <dbReference type="ARBA" id="ARBA00022833"/>
    </source>
</evidence>
<evidence type="ECO:0000259" key="11">
    <source>
        <dbReference type="PROSITE" id="PS50157"/>
    </source>
</evidence>
<dbReference type="FunFam" id="3.30.160.60:FF:000003">
    <property type="entry name" value="Zinc finger protein 3 homolog"/>
    <property type="match status" value="1"/>
</dbReference>
<dbReference type="InterPro" id="IPR036236">
    <property type="entry name" value="Znf_C2H2_sf"/>
</dbReference>
<evidence type="ECO:0000256" key="7">
    <source>
        <dbReference type="ARBA" id="ARBA00023163"/>
    </source>
</evidence>
<evidence type="ECO:0000256" key="1">
    <source>
        <dbReference type="ARBA" id="ARBA00004123"/>
    </source>
</evidence>
<feature type="region of interest" description="Disordered" evidence="10">
    <location>
        <begin position="146"/>
        <end position="295"/>
    </location>
</feature>
<keyword evidence="13" id="KW-1185">Reference proteome</keyword>
<feature type="domain" description="C2H2-type" evidence="11">
    <location>
        <begin position="399"/>
        <end position="423"/>
    </location>
</feature>